<dbReference type="EMBL" id="CP099490">
    <property type="protein sequence ID" value="USQ76407.1"/>
    <property type="molecule type" value="Genomic_DNA"/>
</dbReference>
<dbReference type="Proteomes" id="UP001056535">
    <property type="component" value="Chromosome"/>
</dbReference>
<evidence type="ECO:0000256" key="1">
    <source>
        <dbReference type="SAM" id="Phobius"/>
    </source>
</evidence>
<name>A0ABY4YJU2_9MICO</name>
<accession>A0ABY4YJU2</accession>
<proteinExistence type="predicted"/>
<keyword evidence="1" id="KW-0472">Membrane</keyword>
<reference evidence="2" key="1">
    <citation type="submission" date="2022-06" db="EMBL/GenBank/DDBJ databases">
        <title>Ornithinimicrobium JY.X270.</title>
        <authorList>
            <person name="Huang Y."/>
        </authorList>
    </citation>
    <scope>NUCLEOTIDE SEQUENCE</scope>
    <source>
        <strain evidence="2">JY.X270</strain>
    </source>
</reference>
<keyword evidence="1" id="KW-1133">Transmembrane helix</keyword>
<dbReference type="Pfam" id="PF19853">
    <property type="entry name" value="DUF6328"/>
    <property type="match status" value="1"/>
</dbReference>
<keyword evidence="3" id="KW-1185">Reference proteome</keyword>
<sequence length="174" mass="19329">MTEPEPEPPQPDDSRRHETELERYDRNWAEILQELRVTQMGTQILTGFLLAAAFQAKIDELTPFQQTTYLVLVVLGVTTTALGLVPVSLHRTLFRHGMKKAVVDMGHRILWLVMVGVGLMLSGTAILIFDLVLGTPWSLVAGAYVLIALVAFVLVPRAISRRPEPDSQARSDQA</sequence>
<evidence type="ECO:0000313" key="3">
    <source>
        <dbReference type="Proteomes" id="UP001056535"/>
    </source>
</evidence>
<feature type="transmembrane region" description="Helical" evidence="1">
    <location>
        <begin position="135"/>
        <end position="155"/>
    </location>
</feature>
<feature type="transmembrane region" description="Helical" evidence="1">
    <location>
        <begin position="69"/>
        <end position="89"/>
    </location>
</feature>
<dbReference type="InterPro" id="IPR046291">
    <property type="entry name" value="DUF6328"/>
</dbReference>
<keyword evidence="1" id="KW-0812">Transmembrane</keyword>
<feature type="transmembrane region" description="Helical" evidence="1">
    <location>
        <begin position="109"/>
        <end position="129"/>
    </location>
</feature>
<dbReference type="RefSeq" id="WP_252621102.1">
    <property type="nucleotide sequence ID" value="NZ_CP099490.1"/>
</dbReference>
<gene>
    <name evidence="2" type="ORF">NF557_00290</name>
</gene>
<organism evidence="2 3">
    <name type="scientific">Ornithinimicrobium cryptoxanthini</name>
    <dbReference type="NCBI Taxonomy" id="2934161"/>
    <lineage>
        <taxon>Bacteria</taxon>
        <taxon>Bacillati</taxon>
        <taxon>Actinomycetota</taxon>
        <taxon>Actinomycetes</taxon>
        <taxon>Micrococcales</taxon>
        <taxon>Ornithinimicrobiaceae</taxon>
        <taxon>Ornithinimicrobium</taxon>
    </lineage>
</organism>
<evidence type="ECO:0000313" key="2">
    <source>
        <dbReference type="EMBL" id="USQ76407.1"/>
    </source>
</evidence>
<protein>
    <submittedName>
        <fullName evidence="2">DUF6328 family protein</fullName>
    </submittedName>
</protein>